<evidence type="ECO:0000256" key="8">
    <source>
        <dbReference type="ARBA" id="ARBA00023065"/>
    </source>
</evidence>
<keyword evidence="9 12" id="KW-0472">Membrane</keyword>
<protein>
    <submittedName>
        <fullName evidence="15">Uncharacterized protein</fullName>
    </submittedName>
</protein>
<dbReference type="Pfam" id="PF02932">
    <property type="entry name" value="Neur_chan_memb"/>
    <property type="match status" value="1"/>
</dbReference>
<evidence type="ECO:0000256" key="4">
    <source>
        <dbReference type="ARBA" id="ARBA00022475"/>
    </source>
</evidence>
<evidence type="ECO:0000256" key="12">
    <source>
        <dbReference type="SAM" id="Phobius"/>
    </source>
</evidence>
<evidence type="ECO:0000256" key="3">
    <source>
        <dbReference type="ARBA" id="ARBA00022448"/>
    </source>
</evidence>
<keyword evidence="5 12" id="KW-0812">Transmembrane</keyword>
<organism evidence="15 16">
    <name type="scientific">Tegillarca granosa</name>
    <name type="common">Malaysian cockle</name>
    <name type="synonym">Anadara granosa</name>
    <dbReference type="NCBI Taxonomy" id="220873"/>
    <lineage>
        <taxon>Eukaryota</taxon>
        <taxon>Metazoa</taxon>
        <taxon>Spiralia</taxon>
        <taxon>Lophotrochozoa</taxon>
        <taxon>Mollusca</taxon>
        <taxon>Bivalvia</taxon>
        <taxon>Autobranchia</taxon>
        <taxon>Pteriomorphia</taxon>
        <taxon>Arcoida</taxon>
        <taxon>Arcoidea</taxon>
        <taxon>Arcidae</taxon>
        <taxon>Tegillarca</taxon>
    </lineage>
</organism>
<keyword evidence="4" id="KW-1003">Cell membrane</keyword>
<dbReference type="CDD" id="cd19049">
    <property type="entry name" value="LGIC_TM_anion"/>
    <property type="match status" value="1"/>
</dbReference>
<feature type="domain" description="Neurotransmitter-gated ion-channel ligand-binding" evidence="13">
    <location>
        <begin position="6"/>
        <end position="76"/>
    </location>
</feature>
<dbReference type="EMBL" id="JARBDR010000923">
    <property type="protein sequence ID" value="KAJ8297804.1"/>
    <property type="molecule type" value="Genomic_DNA"/>
</dbReference>
<evidence type="ECO:0000256" key="1">
    <source>
        <dbReference type="ARBA" id="ARBA00004141"/>
    </source>
</evidence>
<feature type="region of interest" description="Disordered" evidence="11">
    <location>
        <begin position="207"/>
        <end position="234"/>
    </location>
</feature>
<dbReference type="InterPro" id="IPR036719">
    <property type="entry name" value="Neuro-gated_channel_TM_sf"/>
</dbReference>
<name>A0ABQ9DXL1_TEGGR</name>
<feature type="transmembrane region" description="Helical" evidence="12">
    <location>
        <begin position="164"/>
        <end position="186"/>
    </location>
</feature>
<gene>
    <name evidence="15" type="ORF">KUTeg_024335</name>
</gene>
<evidence type="ECO:0000256" key="11">
    <source>
        <dbReference type="SAM" id="MobiDB-lite"/>
    </source>
</evidence>
<evidence type="ECO:0000256" key="9">
    <source>
        <dbReference type="ARBA" id="ARBA00023136"/>
    </source>
</evidence>
<dbReference type="InterPro" id="IPR006201">
    <property type="entry name" value="Neur_channel"/>
</dbReference>
<dbReference type="Gene3D" id="1.20.58.390">
    <property type="entry name" value="Neurotransmitter-gated ion-channel transmembrane domain"/>
    <property type="match status" value="1"/>
</dbReference>
<proteinExistence type="predicted"/>
<sequence length="301" mass="34532">MKRKQHSMRITLTLSCDMKLNSYPFDKQTCSIYVESFGYTYDQLVLKWTNSSDAVQLRDKVELPQFKVKGSNFSEITRFHRLRGNYSVLSCDIFLVRNIGYYVIQMYIPSLLIVMLSWISFWLNVNSVPARVTLGVLSVLTISTQSSSVNASLPRVSYTKAIDIWMITCLVFVFAALIEFAVSNILSRKANGKGFLQLQIEKRFRKKSQKSEESEKSFPQTEKGDLRRREQSRDVQNNFTSKDTIVNFDGSVGIKDDDGKPKLQKGALYGMYMDVASRVLFPLAFAVFNAVYWAHFLNVMD</sequence>
<dbReference type="InterPro" id="IPR006028">
    <property type="entry name" value="GABAA/Glycine_rcpt"/>
</dbReference>
<dbReference type="InterPro" id="IPR006202">
    <property type="entry name" value="Neur_chan_lig-bd"/>
</dbReference>
<dbReference type="InterPro" id="IPR018000">
    <property type="entry name" value="Neurotransmitter_ion_chnl_CS"/>
</dbReference>
<dbReference type="SUPFAM" id="SSF90112">
    <property type="entry name" value="Neurotransmitter-gated ion-channel transmembrane pore"/>
    <property type="match status" value="1"/>
</dbReference>
<keyword evidence="6" id="KW-0732">Signal</keyword>
<dbReference type="Pfam" id="PF02931">
    <property type="entry name" value="Neur_chan_LBD"/>
    <property type="match status" value="1"/>
</dbReference>
<dbReference type="PANTHER" id="PTHR18945">
    <property type="entry name" value="NEUROTRANSMITTER GATED ION CHANNEL"/>
    <property type="match status" value="1"/>
</dbReference>
<dbReference type="InterPro" id="IPR006029">
    <property type="entry name" value="Neurotrans-gated_channel_TM"/>
</dbReference>
<dbReference type="Proteomes" id="UP001217089">
    <property type="component" value="Unassembled WGS sequence"/>
</dbReference>
<dbReference type="InterPro" id="IPR038050">
    <property type="entry name" value="Neuro_actylchol_rec"/>
</dbReference>
<dbReference type="PRINTS" id="PR00253">
    <property type="entry name" value="GABAARECEPTR"/>
</dbReference>
<comment type="subcellular location">
    <subcellularLocation>
        <location evidence="2">Cell membrane</location>
    </subcellularLocation>
    <subcellularLocation>
        <location evidence="1">Membrane</location>
        <topology evidence="1">Multi-pass membrane protein</topology>
    </subcellularLocation>
</comment>
<dbReference type="PROSITE" id="PS00236">
    <property type="entry name" value="NEUROTR_ION_CHANNEL"/>
    <property type="match status" value="1"/>
</dbReference>
<dbReference type="InterPro" id="IPR036734">
    <property type="entry name" value="Neur_chan_lig-bd_sf"/>
</dbReference>
<reference evidence="15 16" key="1">
    <citation type="submission" date="2022-12" db="EMBL/GenBank/DDBJ databases">
        <title>Chromosome-level genome of Tegillarca granosa.</title>
        <authorList>
            <person name="Kim J."/>
        </authorList>
    </citation>
    <scope>NUCLEOTIDE SEQUENCE [LARGE SCALE GENOMIC DNA]</scope>
    <source>
        <strain evidence="15">Teg-2019</strain>
        <tissue evidence="15">Adductor muscle</tissue>
    </source>
</reference>
<comment type="caution">
    <text evidence="15">The sequence shown here is derived from an EMBL/GenBank/DDBJ whole genome shotgun (WGS) entry which is preliminary data.</text>
</comment>
<evidence type="ECO:0000256" key="6">
    <source>
        <dbReference type="ARBA" id="ARBA00022729"/>
    </source>
</evidence>
<feature type="non-terminal residue" evidence="15">
    <location>
        <position position="301"/>
    </location>
</feature>
<keyword evidence="3" id="KW-0813">Transport</keyword>
<evidence type="ECO:0000313" key="16">
    <source>
        <dbReference type="Proteomes" id="UP001217089"/>
    </source>
</evidence>
<feature type="transmembrane region" description="Helical" evidence="12">
    <location>
        <begin position="275"/>
        <end position="295"/>
    </location>
</feature>
<evidence type="ECO:0000256" key="2">
    <source>
        <dbReference type="ARBA" id="ARBA00004236"/>
    </source>
</evidence>
<keyword evidence="16" id="KW-1185">Reference proteome</keyword>
<evidence type="ECO:0000256" key="10">
    <source>
        <dbReference type="ARBA" id="ARBA00023303"/>
    </source>
</evidence>
<evidence type="ECO:0000259" key="13">
    <source>
        <dbReference type="Pfam" id="PF02931"/>
    </source>
</evidence>
<dbReference type="SUPFAM" id="SSF63712">
    <property type="entry name" value="Nicotinic receptor ligand binding domain-like"/>
    <property type="match status" value="1"/>
</dbReference>
<dbReference type="Gene3D" id="2.70.170.10">
    <property type="entry name" value="Neurotransmitter-gated ion-channel ligand-binding domain"/>
    <property type="match status" value="1"/>
</dbReference>
<feature type="domain" description="Neurotransmitter-gated ion-channel transmembrane" evidence="14">
    <location>
        <begin position="106"/>
        <end position="204"/>
    </location>
</feature>
<keyword evidence="10" id="KW-0407">Ion channel</keyword>
<keyword evidence="7 12" id="KW-1133">Transmembrane helix</keyword>
<feature type="compositionally biased region" description="Basic and acidic residues" evidence="11">
    <location>
        <begin position="209"/>
        <end position="233"/>
    </location>
</feature>
<feature type="transmembrane region" description="Helical" evidence="12">
    <location>
        <begin position="99"/>
        <end position="123"/>
    </location>
</feature>
<evidence type="ECO:0000313" key="15">
    <source>
        <dbReference type="EMBL" id="KAJ8297804.1"/>
    </source>
</evidence>
<evidence type="ECO:0000256" key="7">
    <source>
        <dbReference type="ARBA" id="ARBA00022989"/>
    </source>
</evidence>
<evidence type="ECO:0000256" key="5">
    <source>
        <dbReference type="ARBA" id="ARBA00022692"/>
    </source>
</evidence>
<accession>A0ABQ9DXL1</accession>
<keyword evidence="8" id="KW-0406">Ion transport</keyword>
<evidence type="ECO:0000259" key="14">
    <source>
        <dbReference type="Pfam" id="PF02932"/>
    </source>
</evidence>